<dbReference type="RefSeq" id="WP_269034646.1">
    <property type="nucleotide sequence ID" value="NZ_CP114040.1"/>
</dbReference>
<feature type="transmembrane region" description="Helical" evidence="1">
    <location>
        <begin position="739"/>
        <end position="760"/>
    </location>
</feature>
<dbReference type="Proteomes" id="UP001164459">
    <property type="component" value="Chromosome"/>
</dbReference>
<feature type="transmembrane region" description="Helical" evidence="1">
    <location>
        <begin position="178"/>
        <end position="200"/>
    </location>
</feature>
<feature type="transmembrane region" description="Helical" evidence="1">
    <location>
        <begin position="111"/>
        <end position="134"/>
    </location>
</feature>
<organism evidence="2 3">
    <name type="scientific">Nannocystis punicea</name>
    <dbReference type="NCBI Taxonomy" id="2995304"/>
    <lineage>
        <taxon>Bacteria</taxon>
        <taxon>Pseudomonadati</taxon>
        <taxon>Myxococcota</taxon>
        <taxon>Polyangia</taxon>
        <taxon>Nannocystales</taxon>
        <taxon>Nannocystaceae</taxon>
        <taxon>Nannocystis</taxon>
    </lineage>
</organism>
<feature type="transmembrane region" description="Helical" evidence="1">
    <location>
        <begin position="6"/>
        <end position="27"/>
    </location>
</feature>
<proteinExistence type="predicted"/>
<evidence type="ECO:0000313" key="2">
    <source>
        <dbReference type="EMBL" id="WAS92297.1"/>
    </source>
</evidence>
<keyword evidence="1" id="KW-1133">Transmembrane helix</keyword>
<keyword evidence="1" id="KW-0812">Transmembrane</keyword>
<keyword evidence="3" id="KW-1185">Reference proteome</keyword>
<reference evidence="2" key="1">
    <citation type="submission" date="2022-11" db="EMBL/GenBank/DDBJ databases">
        <title>Minimal conservation of predation-associated metabolite biosynthetic gene clusters underscores biosynthetic potential of Myxococcota including descriptions for ten novel species: Archangium lansinium sp. nov., Myxococcus landrumus sp. nov., Nannocystis bai.</title>
        <authorList>
            <person name="Ahearne A."/>
            <person name="Stevens C."/>
            <person name="Dowd S."/>
        </authorList>
    </citation>
    <scope>NUCLEOTIDE SEQUENCE</scope>
    <source>
        <strain evidence="2">Fl3</strain>
    </source>
</reference>
<accession>A0ABY7GZH3</accession>
<gene>
    <name evidence="2" type="ORF">O0S08_39470</name>
</gene>
<evidence type="ECO:0000256" key="1">
    <source>
        <dbReference type="SAM" id="Phobius"/>
    </source>
</evidence>
<feature type="transmembrane region" description="Helical" evidence="1">
    <location>
        <begin position="682"/>
        <end position="702"/>
    </location>
</feature>
<evidence type="ECO:0000313" key="3">
    <source>
        <dbReference type="Proteomes" id="UP001164459"/>
    </source>
</evidence>
<sequence length="768" mass="78926">MFDPISGLLALLVAVFAAAGLLVAAFGAAPQLRGLAQALRPSRARRRLLAGAGLGAVVGAAFALAAGGPGAIAWWWLAALLGAGLHWAEARLADAGPVDDVSRSSGRFGHVLKFLSACAGLGAALAAGGLLLAQQGAEVLRDGVGLASWAAGPLLAGLVLALALVARRRPAADDLAGVDALAAFALVAWATLALAALIAVPGAIAAGLSAMVEGAWSGEAALAGALAAAGQAVLWSSFAAGPGTGGAEDGDPSEPAERLVGVAPVTAVAATLAGLLVLAGGDPRAPVFSAQPSALPGAPAGAVALEQHLGVGLQPSDYGQTVVLAEGLGLEPGKRYEVVLRADPRGHRAGEVIPGDNLVVVPTYAVAVDVDSVILRDKDPARAGNPGFDVHIACTRERVQTRVGEFYKLRPRDPNINLSQLMRARDLDGPYVPLRDYRFTASVRAAVTLESNQTRHLLYEEPRPADAPADPSLRELITLGYAGPYLDPGGATEAPPLAFAAAPGASLTYDERVHLRLDAPARGLELGFINRLGELEVPPWDLLAGLTVAVLPHRDDPELDVRVPVRSRLAFGRLRFTSADPAIVFGELARTHPEHGAPRLSPPSHRFAAEVRAATRVPAPRPDGPVLIPLHRDLRPSGNPGYSLYTPHPAELLLAGMQAPVRDQFGAAQVLPGLTAAFGRTGAVAGGLVLGALTLAGLMFWLRRGQRFGARCFGGGEAGVALVFLVCVVAGPACDPAALLRIAAPAVALCAVLGLTVILVRSPRLRRR</sequence>
<protein>
    <submittedName>
        <fullName evidence="2">Uncharacterized protein</fullName>
    </submittedName>
</protein>
<dbReference type="EMBL" id="CP114040">
    <property type="protein sequence ID" value="WAS92297.1"/>
    <property type="molecule type" value="Genomic_DNA"/>
</dbReference>
<feature type="transmembrane region" description="Helical" evidence="1">
    <location>
        <begin position="48"/>
        <end position="66"/>
    </location>
</feature>
<feature type="transmembrane region" description="Helical" evidence="1">
    <location>
        <begin position="72"/>
        <end position="90"/>
    </location>
</feature>
<name>A0ABY7GZH3_9BACT</name>
<feature type="transmembrane region" description="Helical" evidence="1">
    <location>
        <begin position="714"/>
        <end position="733"/>
    </location>
</feature>
<keyword evidence="1" id="KW-0472">Membrane</keyword>
<feature type="transmembrane region" description="Helical" evidence="1">
    <location>
        <begin position="146"/>
        <end position="166"/>
    </location>
</feature>